<dbReference type="PANTHER" id="PTHR47360:SF1">
    <property type="entry name" value="ENDOPEPTIDASE NLPC-RELATED"/>
    <property type="match status" value="1"/>
</dbReference>
<dbReference type="InterPro" id="IPR052062">
    <property type="entry name" value="Murein_DD/LD_carboxypeptidase"/>
</dbReference>
<dbReference type="AlphaFoldDB" id="A0A345UGS1"/>
<dbReference type="PANTHER" id="PTHR47360">
    <property type="entry name" value="MUREIN DD-ENDOPEPTIDASE MEPS/MUREIN LD-CARBOXYPEPTIDASE"/>
    <property type="match status" value="1"/>
</dbReference>
<reference evidence="7 8" key="1">
    <citation type="submission" date="2018-03" db="EMBL/GenBank/DDBJ databases">
        <title>Phenotypic and genomic properties of Cyclonatronum proteinivorum gen. nov., sp. nov., a haloalkaliphilic bacteroidete from soda lakes possessing Na+-translocating rhodopsin.</title>
        <authorList>
            <person name="Toshchakov S.V."/>
            <person name="Korzhenkov A."/>
            <person name="Samarov N.I."/>
            <person name="Kublanov I.V."/>
            <person name="Muntyan M.S."/>
            <person name="Sorokin D.Y."/>
        </authorList>
    </citation>
    <scope>NUCLEOTIDE SEQUENCE [LARGE SCALE GENOMIC DNA]</scope>
    <source>
        <strain evidence="7 8">Omega</strain>
    </source>
</reference>
<dbReference type="OrthoDB" id="9807055at2"/>
<keyword evidence="2" id="KW-0645">Protease</keyword>
<protein>
    <submittedName>
        <fullName evidence="7">Lipoprotein Spr/probable lipoprotein NlpC</fullName>
    </submittedName>
</protein>
<dbReference type="InterPro" id="IPR038765">
    <property type="entry name" value="Papain-like_cys_pep_sf"/>
</dbReference>
<dbReference type="Pfam" id="PF00877">
    <property type="entry name" value="NLPC_P60"/>
    <property type="match status" value="1"/>
</dbReference>
<dbReference type="SUPFAM" id="SSF54001">
    <property type="entry name" value="Cysteine proteinases"/>
    <property type="match status" value="1"/>
</dbReference>
<evidence type="ECO:0000313" key="7">
    <source>
        <dbReference type="EMBL" id="AXI99672.1"/>
    </source>
</evidence>
<dbReference type="GO" id="GO:0008234">
    <property type="term" value="F:cysteine-type peptidase activity"/>
    <property type="evidence" value="ECO:0007669"/>
    <property type="project" value="UniProtKB-KW"/>
</dbReference>
<dbReference type="PROSITE" id="PS51257">
    <property type="entry name" value="PROKAR_LIPOPROTEIN"/>
    <property type="match status" value="1"/>
</dbReference>
<dbReference type="Gene3D" id="3.90.1720.10">
    <property type="entry name" value="endopeptidase domain like (from Nostoc punctiforme)"/>
    <property type="match status" value="1"/>
</dbReference>
<keyword evidence="3" id="KW-0732">Signal</keyword>
<evidence type="ECO:0000256" key="2">
    <source>
        <dbReference type="ARBA" id="ARBA00022670"/>
    </source>
</evidence>
<evidence type="ECO:0000256" key="1">
    <source>
        <dbReference type="ARBA" id="ARBA00007074"/>
    </source>
</evidence>
<dbReference type="KEGG" id="cprv:CYPRO_0385"/>
<comment type="similarity">
    <text evidence="1">Belongs to the peptidase C40 family.</text>
</comment>
<dbReference type="InterPro" id="IPR000064">
    <property type="entry name" value="NLP_P60_dom"/>
</dbReference>
<keyword evidence="8" id="KW-1185">Reference proteome</keyword>
<accession>A0A345UGS1</accession>
<feature type="domain" description="NlpC/P60" evidence="6">
    <location>
        <begin position="34"/>
        <end position="155"/>
    </location>
</feature>
<evidence type="ECO:0000259" key="6">
    <source>
        <dbReference type="PROSITE" id="PS51935"/>
    </source>
</evidence>
<evidence type="ECO:0000313" key="8">
    <source>
        <dbReference type="Proteomes" id="UP000254808"/>
    </source>
</evidence>
<sequence length="155" mass="17480">MKSNSLPLLLLSLFGLSLFLGGCGSSSGSRSDSRQVEQRLMQQYQQWRGTPYRLGGITQQGVDCSAFVMLVFRNGFGVEIPRTTDQQMRHGTRIRPQQLRVGDLVFFQTGRNTRHVGIVLSGGRFMHASTSQGVIIDELNQAYWQQRFTVARRVL</sequence>
<dbReference type="PROSITE" id="PS51935">
    <property type="entry name" value="NLPC_P60"/>
    <property type="match status" value="1"/>
</dbReference>
<evidence type="ECO:0000256" key="4">
    <source>
        <dbReference type="ARBA" id="ARBA00022801"/>
    </source>
</evidence>
<gene>
    <name evidence="7" type="ORF">CYPRO_0385</name>
</gene>
<keyword evidence="4" id="KW-0378">Hydrolase</keyword>
<evidence type="ECO:0000256" key="3">
    <source>
        <dbReference type="ARBA" id="ARBA00022729"/>
    </source>
</evidence>
<name>A0A345UGS1_9BACT</name>
<proteinExistence type="inferred from homology"/>
<organism evidence="7 8">
    <name type="scientific">Cyclonatronum proteinivorum</name>
    <dbReference type="NCBI Taxonomy" id="1457365"/>
    <lineage>
        <taxon>Bacteria</taxon>
        <taxon>Pseudomonadati</taxon>
        <taxon>Balneolota</taxon>
        <taxon>Balneolia</taxon>
        <taxon>Balneolales</taxon>
        <taxon>Cyclonatronaceae</taxon>
        <taxon>Cyclonatronum</taxon>
    </lineage>
</organism>
<dbReference type="RefSeq" id="WP_114982990.1">
    <property type="nucleotide sequence ID" value="NZ_CP027806.1"/>
</dbReference>
<dbReference type="Proteomes" id="UP000254808">
    <property type="component" value="Chromosome"/>
</dbReference>
<evidence type="ECO:0000256" key="5">
    <source>
        <dbReference type="ARBA" id="ARBA00022807"/>
    </source>
</evidence>
<dbReference type="GO" id="GO:0006508">
    <property type="term" value="P:proteolysis"/>
    <property type="evidence" value="ECO:0007669"/>
    <property type="project" value="UniProtKB-KW"/>
</dbReference>
<keyword evidence="5" id="KW-0788">Thiol protease</keyword>
<keyword evidence="7" id="KW-0449">Lipoprotein</keyword>
<dbReference type="EMBL" id="CP027806">
    <property type="protein sequence ID" value="AXI99672.1"/>
    <property type="molecule type" value="Genomic_DNA"/>
</dbReference>